<dbReference type="EMBL" id="JAVXZY010000001">
    <property type="protein sequence ID" value="MDT8998615.1"/>
    <property type="molecule type" value="Genomic_DNA"/>
</dbReference>
<dbReference type="Pfam" id="PF08242">
    <property type="entry name" value="Methyltransf_12"/>
    <property type="match status" value="1"/>
</dbReference>
<dbReference type="RefSeq" id="WP_315649031.1">
    <property type="nucleotide sequence ID" value="NZ_JAVXZY010000001.1"/>
</dbReference>
<evidence type="ECO:0000259" key="1">
    <source>
        <dbReference type="Pfam" id="PF08242"/>
    </source>
</evidence>
<dbReference type="SUPFAM" id="SSF53335">
    <property type="entry name" value="S-adenosyl-L-methionine-dependent methyltransferases"/>
    <property type="match status" value="1"/>
</dbReference>
<reference evidence="2" key="1">
    <citation type="submission" date="2023-09" db="EMBL/GenBank/DDBJ databases">
        <title>Paucibacter sp. APW11 Genome sequencing and assembly.</title>
        <authorList>
            <person name="Kim I."/>
        </authorList>
    </citation>
    <scope>NUCLEOTIDE SEQUENCE</scope>
    <source>
        <strain evidence="2">APW11</strain>
    </source>
</reference>
<evidence type="ECO:0000313" key="2">
    <source>
        <dbReference type="EMBL" id="MDT8998615.1"/>
    </source>
</evidence>
<dbReference type="EC" id="2.1.1.-" evidence="2"/>
<protein>
    <submittedName>
        <fullName evidence="2">Class I SAM-dependent methyltransferase</fullName>
        <ecNumber evidence="2">2.1.1.-</ecNumber>
    </submittedName>
</protein>
<keyword evidence="2" id="KW-0808">Transferase</keyword>
<dbReference type="GO" id="GO:0008168">
    <property type="term" value="F:methyltransferase activity"/>
    <property type="evidence" value="ECO:0007669"/>
    <property type="project" value="UniProtKB-KW"/>
</dbReference>
<proteinExistence type="predicted"/>
<dbReference type="PANTHER" id="PTHR42912:SF93">
    <property type="entry name" value="N6-ADENOSINE-METHYLTRANSFERASE TMT1A"/>
    <property type="match status" value="1"/>
</dbReference>
<keyword evidence="3" id="KW-1185">Reference proteome</keyword>
<dbReference type="InterPro" id="IPR050508">
    <property type="entry name" value="Methyltransf_Superfamily"/>
</dbReference>
<dbReference type="CDD" id="cd02440">
    <property type="entry name" value="AdoMet_MTases"/>
    <property type="match status" value="1"/>
</dbReference>
<evidence type="ECO:0000313" key="3">
    <source>
        <dbReference type="Proteomes" id="UP001246372"/>
    </source>
</evidence>
<dbReference type="InterPro" id="IPR013217">
    <property type="entry name" value="Methyltransf_12"/>
</dbReference>
<name>A0ABU3P7S9_9BURK</name>
<comment type="caution">
    <text evidence="2">The sequence shown here is derived from an EMBL/GenBank/DDBJ whole genome shotgun (WGS) entry which is preliminary data.</text>
</comment>
<organism evidence="2 3">
    <name type="scientific">Roseateles aquae</name>
    <dbReference type="NCBI Taxonomy" id="3077235"/>
    <lineage>
        <taxon>Bacteria</taxon>
        <taxon>Pseudomonadati</taxon>
        <taxon>Pseudomonadota</taxon>
        <taxon>Betaproteobacteria</taxon>
        <taxon>Burkholderiales</taxon>
        <taxon>Sphaerotilaceae</taxon>
        <taxon>Roseateles</taxon>
    </lineage>
</organism>
<gene>
    <name evidence="2" type="ORF">RQP53_04950</name>
</gene>
<feature type="domain" description="Methyltransferase type 12" evidence="1">
    <location>
        <begin position="64"/>
        <end position="155"/>
    </location>
</feature>
<dbReference type="Gene3D" id="3.40.50.150">
    <property type="entry name" value="Vaccinia Virus protein VP39"/>
    <property type="match status" value="1"/>
</dbReference>
<sequence>MKPALSPSLPTTSTVEISAATTRVHDFVAQGYNSHSGIIARKNRIAFDALAEHWRGHRAPLKVLDLGVGDGALLAQLQTLPLNWEMTGLDISPAMLDCAAARVPMKRVLAPVEQAAAHLPASHFDLVLGHYVLAYVALPTLLDQAKQLLAPGGVFSLATSTLTGAKPLFLQLEQFRQDSRLPWRRWMARAIERALDSTSIPPTYAELEQQIEAAGLRVQQRQTLSEPLVFNSAEDAFDFFIRQGWGASLLAGFGRLPLACSRALVYLGLCDYTYPICWTHHTEVLQIVRADASC</sequence>
<keyword evidence="2" id="KW-0489">Methyltransferase</keyword>
<dbReference type="InterPro" id="IPR029063">
    <property type="entry name" value="SAM-dependent_MTases_sf"/>
</dbReference>
<dbReference type="GO" id="GO:0032259">
    <property type="term" value="P:methylation"/>
    <property type="evidence" value="ECO:0007669"/>
    <property type="project" value="UniProtKB-KW"/>
</dbReference>
<accession>A0ABU3P7S9</accession>
<dbReference type="Proteomes" id="UP001246372">
    <property type="component" value="Unassembled WGS sequence"/>
</dbReference>
<dbReference type="PANTHER" id="PTHR42912">
    <property type="entry name" value="METHYLTRANSFERASE"/>
    <property type="match status" value="1"/>
</dbReference>